<protein>
    <submittedName>
        <fullName evidence="2">SIR2 family protein</fullName>
    </submittedName>
</protein>
<evidence type="ECO:0000256" key="1">
    <source>
        <dbReference type="SAM" id="MobiDB-lite"/>
    </source>
</evidence>
<evidence type="ECO:0000313" key="2">
    <source>
        <dbReference type="EMBL" id="GAA1530652.1"/>
    </source>
</evidence>
<dbReference type="SUPFAM" id="SSF52467">
    <property type="entry name" value="DHS-like NAD/FAD-binding domain"/>
    <property type="match status" value="1"/>
</dbReference>
<dbReference type="Pfam" id="PF13289">
    <property type="entry name" value="SIR2_2"/>
    <property type="match status" value="1"/>
</dbReference>
<dbReference type="InterPro" id="IPR029035">
    <property type="entry name" value="DHS-like_NAD/FAD-binding_dom"/>
</dbReference>
<keyword evidence="3" id="KW-1185">Reference proteome</keyword>
<evidence type="ECO:0000313" key="3">
    <source>
        <dbReference type="Proteomes" id="UP001501288"/>
    </source>
</evidence>
<sequence length="549" mass="59161">MPGHVFVVHGRLQDVTCDAIVIPTDTSFIVEPHWDDVMGVHKHDKPAGWSEGHFGPAPPGKGERQLFWYLDVADDDRVIDLDRLGERFAQLTAEIVAGFVGTDPVRDRAQHLIALPLLSAGKGGHAPEGAIARLLPTFTQLAAEHHVDFAAVVLDRERFEALQRRRLETLGLGVDRSVVGSGRTRAAISTTPEGKVVDQGQAAPTAEDGQVPDWMGPDGQAARLGRRAAQRGLSLMIGAGVSAGAGLPTWDALLEGLRAHVPKADETLVKGMNHLSPLDQAELLERLITLDIAGPKDATFGNAVITTLGLDGKTKVRPALGHLLLAGLQCPQAVTTNYDRLYEAAFKGQHTLTPATAGPRRAATLPYERPEAGQSWILKMHGDAEHPESLVLSRSSFVSYDSAHRPAGSLFQGMLMTSHVLFVGVSFTDDNVLRLTHEVADYLGTSASDSDFGTVLTLGEDAQRARLWKDHLTWHALEAPEPVVAAIKEEIEKSAASAVADKPSAEAGETTKSEAEKRASEWKLLLPWRARALEIFLDIVAMWAVAAAE</sequence>
<comment type="caution">
    <text evidence="2">The sequence shown here is derived from an EMBL/GenBank/DDBJ whole genome shotgun (WGS) entry which is preliminary data.</text>
</comment>
<reference evidence="2 3" key="1">
    <citation type="journal article" date="2019" name="Int. J. Syst. Evol. Microbiol.">
        <title>The Global Catalogue of Microorganisms (GCM) 10K type strain sequencing project: providing services to taxonomists for standard genome sequencing and annotation.</title>
        <authorList>
            <consortium name="The Broad Institute Genomics Platform"/>
            <consortium name="The Broad Institute Genome Sequencing Center for Infectious Disease"/>
            <person name="Wu L."/>
            <person name="Ma J."/>
        </authorList>
    </citation>
    <scope>NUCLEOTIDE SEQUENCE [LARGE SCALE GENOMIC DNA]</scope>
    <source>
        <strain evidence="2 3">JCM 14588</strain>
    </source>
</reference>
<dbReference type="EMBL" id="BAAANV010000003">
    <property type="protein sequence ID" value="GAA1530652.1"/>
    <property type="molecule type" value="Genomic_DNA"/>
</dbReference>
<proteinExistence type="predicted"/>
<feature type="region of interest" description="Disordered" evidence="1">
    <location>
        <begin position="191"/>
        <end position="214"/>
    </location>
</feature>
<accession>A0ABN2B0T4</accession>
<gene>
    <name evidence="2" type="ORF">GCM10009762_01320</name>
</gene>
<name>A0ABN2B0T4_9MICO</name>
<organism evidence="2 3">
    <name type="scientific">Dermacoccus barathri</name>
    <dbReference type="NCBI Taxonomy" id="322601"/>
    <lineage>
        <taxon>Bacteria</taxon>
        <taxon>Bacillati</taxon>
        <taxon>Actinomycetota</taxon>
        <taxon>Actinomycetes</taxon>
        <taxon>Micrococcales</taxon>
        <taxon>Dermacoccaceae</taxon>
        <taxon>Dermacoccus</taxon>
    </lineage>
</organism>
<dbReference type="Proteomes" id="UP001501288">
    <property type="component" value="Unassembled WGS sequence"/>
</dbReference>